<name>A0ABR3R951_9PLEO</name>
<evidence type="ECO:0000256" key="2">
    <source>
        <dbReference type="PROSITE-ProRule" id="PRU00023"/>
    </source>
</evidence>
<sequence>MSHFENTNIEASGNAHVHVGINNYQGPAPLNEVEKCLQSLSFENIHLKREKIKHETTGTCAWLLEHHDYGRWASSTAGVLWIRGAPGAGKSTLMNFLVSDMERRTPEHRHHLDTGWHGILYHFFRRDGLDLEKSLEGMTRSLLRQLLQHFPTDIYLLLESFRIKSVGVDLNKEKVKWGTEKLLQLLEVSIQEVLAVTDVRILIDGVDECDGEGAKQFLKMFQNVTKLHTENGTGASVHQLIVCYSCRDDAFINYDSNPSIELQRQNHADIRTYVERVFHGSDLSLSLGDIRLLIDEIDKRANGIFVWAELIVDQMVDDIKQRMPVSQVIAKSSKLPTKLIDLYREIILRMKKEHAFQSLRLLQWVCFWEVPSRQLESMSTKYGIMHTVPTRQSHFSLGSLRAFMNFQAHAENSKSGDGQNQFTDISNDEMMEYQIKLLSGGLARSADGVELVHLSVRDFMLTEGFNILGSTSRGQNIIIGQVHSRLAEACVGYLSMSMRNLSTSTRNAAASVNATSQASSPVKESLKDPVRYALNHAFAHASRADKELHEETFLQTFVGHLQPLLEKEAAWVALLRQELPDVLPNIFGFTENHIPDEAHMHDGKGIFSLLATLYNIPMVLEKVIPEELLSLRKRKEVVYAKTYWKMLNQLLNMAVAEGFLGVVGELARVNDPLLKKMQPWDSEAPLLIAARNNDFDVVHLLVECGYSVDEKLLCALVSRSTTYDMCQYFLAKGAGQDNRLYSPLMAAINASNLELVKLFIRRGANVNAKASWNGGEEGVLLSPLEAAINGKCDFDVVKALLEGGADVGPAHADGGSHIYHYALDCIGQFRTTNGTRERRWADFTTARKEGKDLEDMIESFVRKREDLLPMLRNPPRSTHSNRSRYRDADQPSRKIIQQQDREAAHQPTQQDVGQPGPEDVVQRRRKGPNFNEMLRSCFPARKSTKG</sequence>
<protein>
    <recommendedName>
        <fullName evidence="4">Nephrocystin 3-like N-terminal domain-containing protein</fullName>
    </recommendedName>
</protein>
<dbReference type="InterPro" id="IPR036770">
    <property type="entry name" value="Ankyrin_rpt-contain_sf"/>
</dbReference>
<dbReference type="InterPro" id="IPR027417">
    <property type="entry name" value="P-loop_NTPase"/>
</dbReference>
<feature type="domain" description="Nephrocystin 3-like N-terminal" evidence="4">
    <location>
        <begin position="58"/>
        <end position="227"/>
    </location>
</feature>
<evidence type="ECO:0000313" key="5">
    <source>
        <dbReference type="EMBL" id="KAL1600748.1"/>
    </source>
</evidence>
<gene>
    <name evidence="5" type="ORF">SLS60_007136</name>
</gene>
<dbReference type="SMART" id="SM00248">
    <property type="entry name" value="ANK"/>
    <property type="match status" value="3"/>
</dbReference>
<feature type="region of interest" description="Disordered" evidence="3">
    <location>
        <begin position="866"/>
        <end position="946"/>
    </location>
</feature>
<dbReference type="PANTHER" id="PTHR10039">
    <property type="entry name" value="AMELOGENIN"/>
    <property type="match status" value="1"/>
</dbReference>
<dbReference type="InterPro" id="IPR056884">
    <property type="entry name" value="NPHP3-like_N"/>
</dbReference>
<dbReference type="Gene3D" id="3.40.50.300">
    <property type="entry name" value="P-loop containing nucleotide triphosphate hydrolases"/>
    <property type="match status" value="1"/>
</dbReference>
<dbReference type="PANTHER" id="PTHR10039:SF5">
    <property type="entry name" value="NACHT DOMAIN-CONTAINING PROTEIN"/>
    <property type="match status" value="1"/>
</dbReference>
<evidence type="ECO:0000256" key="3">
    <source>
        <dbReference type="SAM" id="MobiDB-lite"/>
    </source>
</evidence>
<dbReference type="EMBL" id="JAKJXO020000009">
    <property type="protein sequence ID" value="KAL1600748.1"/>
    <property type="molecule type" value="Genomic_DNA"/>
</dbReference>
<keyword evidence="6" id="KW-1185">Reference proteome</keyword>
<dbReference type="Pfam" id="PF12796">
    <property type="entry name" value="Ank_2"/>
    <property type="match status" value="1"/>
</dbReference>
<evidence type="ECO:0000256" key="1">
    <source>
        <dbReference type="ARBA" id="ARBA00022737"/>
    </source>
</evidence>
<keyword evidence="2" id="KW-0040">ANK repeat</keyword>
<proteinExistence type="predicted"/>
<comment type="caution">
    <text evidence="5">The sequence shown here is derived from an EMBL/GenBank/DDBJ whole genome shotgun (WGS) entry which is preliminary data.</text>
</comment>
<dbReference type="PROSITE" id="PS50297">
    <property type="entry name" value="ANK_REP_REGION"/>
    <property type="match status" value="2"/>
</dbReference>
<evidence type="ECO:0000259" key="4">
    <source>
        <dbReference type="Pfam" id="PF24883"/>
    </source>
</evidence>
<evidence type="ECO:0000313" key="6">
    <source>
        <dbReference type="Proteomes" id="UP001521785"/>
    </source>
</evidence>
<dbReference type="SUPFAM" id="SSF48403">
    <property type="entry name" value="Ankyrin repeat"/>
    <property type="match status" value="1"/>
</dbReference>
<keyword evidence="1" id="KW-0677">Repeat</keyword>
<feature type="repeat" description="ANK" evidence="2">
    <location>
        <begin position="739"/>
        <end position="771"/>
    </location>
</feature>
<reference evidence="5 6" key="1">
    <citation type="submission" date="2024-02" db="EMBL/GenBank/DDBJ databases">
        <title>De novo assembly and annotation of 12 fungi associated with fruit tree decline syndrome in Ontario, Canada.</title>
        <authorList>
            <person name="Sulman M."/>
            <person name="Ellouze W."/>
            <person name="Ilyukhin E."/>
        </authorList>
    </citation>
    <scope>NUCLEOTIDE SEQUENCE [LARGE SCALE GENOMIC DNA]</scope>
    <source>
        <strain evidence="5 6">M42-189</strain>
    </source>
</reference>
<organism evidence="5 6">
    <name type="scientific">Paraconiothyrium brasiliense</name>
    <dbReference type="NCBI Taxonomy" id="300254"/>
    <lineage>
        <taxon>Eukaryota</taxon>
        <taxon>Fungi</taxon>
        <taxon>Dikarya</taxon>
        <taxon>Ascomycota</taxon>
        <taxon>Pezizomycotina</taxon>
        <taxon>Dothideomycetes</taxon>
        <taxon>Pleosporomycetidae</taxon>
        <taxon>Pleosporales</taxon>
        <taxon>Massarineae</taxon>
        <taxon>Didymosphaeriaceae</taxon>
        <taxon>Paraconiothyrium</taxon>
    </lineage>
</organism>
<dbReference type="InterPro" id="IPR002110">
    <property type="entry name" value="Ankyrin_rpt"/>
</dbReference>
<dbReference type="Gene3D" id="1.25.40.20">
    <property type="entry name" value="Ankyrin repeat-containing domain"/>
    <property type="match status" value="1"/>
</dbReference>
<dbReference type="Pfam" id="PF24883">
    <property type="entry name" value="NPHP3_N"/>
    <property type="match status" value="1"/>
</dbReference>
<feature type="repeat" description="ANK" evidence="2">
    <location>
        <begin position="681"/>
        <end position="709"/>
    </location>
</feature>
<accession>A0ABR3R951</accession>
<dbReference type="Proteomes" id="UP001521785">
    <property type="component" value="Unassembled WGS sequence"/>
</dbReference>
<dbReference type="SUPFAM" id="SSF52540">
    <property type="entry name" value="P-loop containing nucleoside triphosphate hydrolases"/>
    <property type="match status" value="1"/>
</dbReference>
<dbReference type="PROSITE" id="PS50088">
    <property type="entry name" value="ANK_REPEAT"/>
    <property type="match status" value="2"/>
</dbReference>